<feature type="region of interest" description="Disordered" evidence="1">
    <location>
        <begin position="1"/>
        <end position="24"/>
    </location>
</feature>
<feature type="compositionally biased region" description="Low complexity" evidence="1">
    <location>
        <begin position="251"/>
        <end position="270"/>
    </location>
</feature>
<keyword evidence="2" id="KW-1185">Reference proteome</keyword>
<evidence type="ECO:0000256" key="1">
    <source>
        <dbReference type="SAM" id="MobiDB-lite"/>
    </source>
</evidence>
<feature type="compositionally biased region" description="Basic and acidic residues" evidence="1">
    <location>
        <begin position="12"/>
        <end position="24"/>
    </location>
</feature>
<proteinExistence type="predicted"/>
<feature type="region of interest" description="Disordered" evidence="1">
    <location>
        <begin position="155"/>
        <end position="188"/>
    </location>
</feature>
<gene>
    <name evidence="3" type="primary">stil</name>
</gene>
<feature type="region of interest" description="Disordered" evidence="1">
    <location>
        <begin position="242"/>
        <end position="270"/>
    </location>
</feature>
<dbReference type="GeneID" id="108019655"/>
<sequence length="337" mass="37617">MRLKLSDNLNGSEEKMEPKNDPERRQHVPYILNGELYRIENQVGDNVTVKCCYCPPDRIYRGSVRSTGNFHMHIKRRHSSLLGKLHEMKVAALEERRDRIMKNRRFGKPRKKTPTPTPLPTTSAAAQSNSGVFLDIQATPAGNESHELKIKTVFQRHKQEQEGATRRSGDSTSDNSVPANPPNIPNSLGVLVQDLPNISVETLPLGSSAAAASVSFLGRPVKPEQAIGSPFLSDQPTAIDLSRAPSVQGESKSSGSLASSMEDVSMGYSRSQSISQSMSLTHFLDHPQRDVLQRLERTMAQISQELHCRNRIEHNRMLLEAAKFKFLNPNFQFEPNL</sequence>
<feature type="compositionally biased region" description="Basic residues" evidence="1">
    <location>
        <begin position="104"/>
        <end position="113"/>
    </location>
</feature>
<protein>
    <submittedName>
        <fullName evidence="3">Protein stand still</fullName>
    </submittedName>
</protein>
<evidence type="ECO:0000313" key="2">
    <source>
        <dbReference type="Proteomes" id="UP001652628"/>
    </source>
</evidence>
<feature type="region of interest" description="Disordered" evidence="1">
    <location>
        <begin position="104"/>
        <end position="130"/>
    </location>
</feature>
<name>A0AB39ZTT4_DROSZ</name>
<dbReference type="Proteomes" id="UP001652628">
    <property type="component" value="Chromosome 2R"/>
</dbReference>
<dbReference type="RefSeq" id="XP_016943032.3">
    <property type="nucleotide sequence ID" value="XM_017087543.4"/>
</dbReference>
<accession>A0AB39ZTT4</accession>
<dbReference type="AlphaFoldDB" id="A0AB39ZTT4"/>
<feature type="compositionally biased region" description="Basic and acidic residues" evidence="1">
    <location>
        <begin position="157"/>
        <end position="169"/>
    </location>
</feature>
<reference evidence="3" key="1">
    <citation type="submission" date="2025-08" db="UniProtKB">
        <authorList>
            <consortium name="RefSeq"/>
        </authorList>
    </citation>
    <scope>IDENTIFICATION</scope>
</reference>
<evidence type="ECO:0000313" key="3">
    <source>
        <dbReference type="RefSeq" id="XP_016943032.3"/>
    </source>
</evidence>
<organism evidence="2 3">
    <name type="scientific">Drosophila suzukii</name>
    <name type="common">Spotted-wing drosophila fruit fly</name>
    <dbReference type="NCBI Taxonomy" id="28584"/>
    <lineage>
        <taxon>Eukaryota</taxon>
        <taxon>Metazoa</taxon>
        <taxon>Ecdysozoa</taxon>
        <taxon>Arthropoda</taxon>
        <taxon>Hexapoda</taxon>
        <taxon>Insecta</taxon>
        <taxon>Pterygota</taxon>
        <taxon>Neoptera</taxon>
        <taxon>Endopterygota</taxon>
        <taxon>Diptera</taxon>
        <taxon>Brachycera</taxon>
        <taxon>Muscomorpha</taxon>
        <taxon>Ephydroidea</taxon>
        <taxon>Drosophilidae</taxon>
        <taxon>Drosophila</taxon>
        <taxon>Sophophora</taxon>
    </lineage>
</organism>